<evidence type="ECO:0000313" key="1">
    <source>
        <dbReference type="EnsemblPlants" id="AVESA.00010b.r2.7AG1196370.3.CDS"/>
    </source>
</evidence>
<reference evidence="1" key="2">
    <citation type="submission" date="2025-09" db="UniProtKB">
        <authorList>
            <consortium name="EnsemblPlants"/>
        </authorList>
    </citation>
    <scope>IDENTIFICATION</scope>
</reference>
<dbReference type="Proteomes" id="UP001732700">
    <property type="component" value="Chromosome 7A"/>
</dbReference>
<name>A0ACD5ZQ61_AVESA</name>
<organism evidence="1 2">
    <name type="scientific">Avena sativa</name>
    <name type="common">Oat</name>
    <dbReference type="NCBI Taxonomy" id="4498"/>
    <lineage>
        <taxon>Eukaryota</taxon>
        <taxon>Viridiplantae</taxon>
        <taxon>Streptophyta</taxon>
        <taxon>Embryophyta</taxon>
        <taxon>Tracheophyta</taxon>
        <taxon>Spermatophyta</taxon>
        <taxon>Magnoliopsida</taxon>
        <taxon>Liliopsida</taxon>
        <taxon>Poales</taxon>
        <taxon>Poaceae</taxon>
        <taxon>BOP clade</taxon>
        <taxon>Pooideae</taxon>
        <taxon>Poodae</taxon>
        <taxon>Poeae</taxon>
        <taxon>Poeae Chloroplast Group 1 (Aveneae type)</taxon>
        <taxon>Aveninae</taxon>
        <taxon>Avena</taxon>
    </lineage>
</organism>
<protein>
    <submittedName>
        <fullName evidence="1">Uncharacterized protein</fullName>
    </submittedName>
</protein>
<dbReference type="EnsemblPlants" id="AVESA.00010b.r2.7AG1196370.3">
    <property type="protein sequence ID" value="AVESA.00010b.r2.7AG1196370.3.CDS"/>
    <property type="gene ID" value="AVESA.00010b.r2.7AG1196370"/>
</dbReference>
<accession>A0ACD5ZQ61</accession>
<reference evidence="1" key="1">
    <citation type="submission" date="2021-05" db="EMBL/GenBank/DDBJ databases">
        <authorList>
            <person name="Scholz U."/>
            <person name="Mascher M."/>
            <person name="Fiebig A."/>
        </authorList>
    </citation>
    <scope>NUCLEOTIDE SEQUENCE [LARGE SCALE GENOMIC DNA]</scope>
</reference>
<evidence type="ECO:0000313" key="2">
    <source>
        <dbReference type="Proteomes" id="UP001732700"/>
    </source>
</evidence>
<proteinExistence type="predicted"/>
<sequence length="374" mass="39964">MAKPRRSRFSFAGWGGCFGGKARKKAQEEYPVKLHIYDLSQGVARQLSTTVLGKPIDAIWHTGVVVYGREYYFGGGIQQDHPGRTPYGTPVRVEDFGATHAAKEVFEDFLLEIGPRYTPEAYNILSNNCNHFSNEAVKFLVGSTVPAYILNQPKEAMNSPIGALILPMIQGLETTFRAGAAPQPSQFVHAPAAAVQTQPSLDIIQIQSKSVDADKTGDGKTAYNDNEIIPPVTQPTPAAVKQAQPSLDGVKSQSRSISADKTSIDKAIDDDSVPPAQPAPATEIQPSSNNSIQIQTTEEDSGVIPPAVQPAAPVAGAVAAQDPLGEAKNRVQEEIKLEFAAIMATGAAQAGEAAALAMRRVMERHGLRRTATVQ</sequence>
<keyword evidence="2" id="KW-1185">Reference proteome</keyword>